<evidence type="ECO:0000256" key="4">
    <source>
        <dbReference type="ARBA" id="ARBA00022989"/>
    </source>
</evidence>
<comment type="caution">
    <text evidence="8">The sequence shown here is derived from an EMBL/GenBank/DDBJ whole genome shotgun (WGS) entry which is preliminary data.</text>
</comment>
<dbReference type="InterPro" id="IPR052222">
    <property type="entry name" value="DESIGUAL"/>
</dbReference>
<gene>
    <name evidence="8" type="ORF">IFM89_013436</name>
</gene>
<evidence type="ECO:0000256" key="7">
    <source>
        <dbReference type="SAM" id="Phobius"/>
    </source>
</evidence>
<evidence type="ECO:0000313" key="9">
    <source>
        <dbReference type="Proteomes" id="UP000631114"/>
    </source>
</evidence>
<evidence type="ECO:0000256" key="1">
    <source>
        <dbReference type="ARBA" id="ARBA00004127"/>
    </source>
</evidence>
<evidence type="ECO:0000256" key="3">
    <source>
        <dbReference type="ARBA" id="ARBA00022729"/>
    </source>
</evidence>
<feature type="transmembrane region" description="Helical" evidence="7">
    <location>
        <begin position="69"/>
        <end position="90"/>
    </location>
</feature>
<evidence type="ECO:0000256" key="5">
    <source>
        <dbReference type="ARBA" id="ARBA00023136"/>
    </source>
</evidence>
<name>A0A835GWB1_9MAGN</name>
<dbReference type="PANTHER" id="PTHR31769">
    <property type="entry name" value="OS07G0462200 PROTEIN-RELATED"/>
    <property type="match status" value="1"/>
</dbReference>
<protein>
    <submittedName>
        <fullName evidence="8">Uncharacterized protein</fullName>
    </submittedName>
</protein>
<dbReference type="Pfam" id="PF06749">
    <property type="entry name" value="DUF1218"/>
    <property type="match status" value="1"/>
</dbReference>
<dbReference type="AlphaFoldDB" id="A0A835GWB1"/>
<dbReference type="GO" id="GO:0012505">
    <property type="term" value="C:endomembrane system"/>
    <property type="evidence" value="ECO:0007669"/>
    <property type="project" value="UniProtKB-SubCell"/>
</dbReference>
<keyword evidence="5 7" id="KW-0472">Membrane</keyword>
<accession>A0A835GWB1</accession>
<sequence length="251" mass="27019">MSERLSFNGSSGVVYSSDNILAVAVSTSIGVWLTLPLGEGADAALLGVGEKTVTDGSNATYCIYKSDIATGYGVGSFLFLLSSQSLLMGITKCMCFGRPLAPGGNRAYSIIYFISSWLTFLIAEACLVGGAAKNAYHTKYRKMVYADFSCESLRKGCDSTVKRTNRVGNLTVHLHTKNVNLLPMLDLLIHLNSDDCANGVQHSLKYSRVSYGSMVRLPIQANRLGPLVNQCESLRGDVVPGPCTAIGQLRW</sequence>
<comment type="similarity">
    <text evidence="6">Belongs to the DESIGUAL family.</text>
</comment>
<evidence type="ECO:0000256" key="2">
    <source>
        <dbReference type="ARBA" id="ARBA00022692"/>
    </source>
</evidence>
<proteinExistence type="inferred from homology"/>
<keyword evidence="3" id="KW-0732">Signal</keyword>
<evidence type="ECO:0000256" key="6">
    <source>
        <dbReference type="ARBA" id="ARBA00029467"/>
    </source>
</evidence>
<feature type="transmembrane region" description="Helical" evidence="7">
    <location>
        <begin position="110"/>
        <end position="132"/>
    </location>
</feature>
<keyword evidence="2 7" id="KW-0812">Transmembrane</keyword>
<reference evidence="8 9" key="1">
    <citation type="submission" date="2020-10" db="EMBL/GenBank/DDBJ databases">
        <title>The Coptis chinensis genome and diversification of protoberbering-type alkaloids.</title>
        <authorList>
            <person name="Wang B."/>
            <person name="Shu S."/>
            <person name="Song C."/>
            <person name="Liu Y."/>
        </authorList>
    </citation>
    <scope>NUCLEOTIDE SEQUENCE [LARGE SCALE GENOMIC DNA]</scope>
    <source>
        <strain evidence="8">HL-2020</strain>
        <tissue evidence="8">Leaf</tissue>
    </source>
</reference>
<keyword evidence="4 7" id="KW-1133">Transmembrane helix</keyword>
<dbReference type="Proteomes" id="UP000631114">
    <property type="component" value="Unassembled WGS sequence"/>
</dbReference>
<keyword evidence="9" id="KW-1185">Reference proteome</keyword>
<organism evidence="8 9">
    <name type="scientific">Coptis chinensis</name>
    <dbReference type="NCBI Taxonomy" id="261450"/>
    <lineage>
        <taxon>Eukaryota</taxon>
        <taxon>Viridiplantae</taxon>
        <taxon>Streptophyta</taxon>
        <taxon>Embryophyta</taxon>
        <taxon>Tracheophyta</taxon>
        <taxon>Spermatophyta</taxon>
        <taxon>Magnoliopsida</taxon>
        <taxon>Ranunculales</taxon>
        <taxon>Ranunculaceae</taxon>
        <taxon>Coptidoideae</taxon>
        <taxon>Coptis</taxon>
    </lineage>
</organism>
<evidence type="ECO:0000313" key="8">
    <source>
        <dbReference type="EMBL" id="KAF9588584.1"/>
    </source>
</evidence>
<dbReference type="InterPro" id="IPR009606">
    <property type="entry name" value="DEAL/Modifying_wall_lignin1/2"/>
</dbReference>
<dbReference type="EMBL" id="JADFTS010000009">
    <property type="protein sequence ID" value="KAF9588584.1"/>
    <property type="molecule type" value="Genomic_DNA"/>
</dbReference>
<dbReference type="OrthoDB" id="2015495at2759"/>
<comment type="subcellular location">
    <subcellularLocation>
        <location evidence="1">Endomembrane system</location>
        <topology evidence="1">Multi-pass membrane protein</topology>
    </subcellularLocation>
</comment>